<evidence type="ECO:0000256" key="5">
    <source>
        <dbReference type="ARBA" id="ARBA00023180"/>
    </source>
</evidence>
<dbReference type="EMBL" id="AJVK01002166">
    <property type="status" value="NOT_ANNOTATED_CDS"/>
    <property type="molecule type" value="Genomic_DNA"/>
</dbReference>
<dbReference type="SUPFAM" id="SSF48726">
    <property type="entry name" value="Immunoglobulin"/>
    <property type="match status" value="1"/>
</dbReference>
<keyword evidence="8" id="KW-0472">Membrane</keyword>
<keyword evidence="11" id="KW-1185">Reference proteome</keyword>
<dbReference type="Pfam" id="PF07679">
    <property type="entry name" value="I-set"/>
    <property type="match status" value="1"/>
</dbReference>
<feature type="chain" id="PRO_5043870430" evidence="9">
    <location>
        <begin position="23"/>
        <end position="878"/>
    </location>
</feature>
<dbReference type="VEuPathDB" id="VectorBase:PPAI000420"/>
<keyword evidence="4" id="KW-1015">Disulfide bond</keyword>
<feature type="signal peptide" evidence="9">
    <location>
        <begin position="1"/>
        <end position="22"/>
    </location>
</feature>
<dbReference type="InterPro" id="IPR050467">
    <property type="entry name" value="LRFN"/>
</dbReference>
<dbReference type="EnsemblMetazoa" id="PPAI000420-RA">
    <property type="protein sequence ID" value="PPAI000420-PA"/>
    <property type="gene ID" value="PPAI000420"/>
</dbReference>
<name>A0A1B0CZ98_PHLPP</name>
<keyword evidence="3" id="KW-0677">Repeat</keyword>
<dbReference type="InterPro" id="IPR003591">
    <property type="entry name" value="Leu-rich_rpt_typical-subtyp"/>
</dbReference>
<dbReference type="InterPro" id="IPR001611">
    <property type="entry name" value="Leu-rich_rpt"/>
</dbReference>
<evidence type="ECO:0000256" key="1">
    <source>
        <dbReference type="ARBA" id="ARBA00022614"/>
    </source>
</evidence>
<dbReference type="SMART" id="SM00409">
    <property type="entry name" value="IG"/>
    <property type="match status" value="1"/>
</dbReference>
<keyword evidence="6" id="KW-0393">Immunoglobulin domain</keyword>
<keyword evidence="8" id="KW-1133">Transmembrane helix</keyword>
<dbReference type="PROSITE" id="PS51450">
    <property type="entry name" value="LRR"/>
    <property type="match status" value="1"/>
</dbReference>
<dbReference type="Gene3D" id="3.80.10.10">
    <property type="entry name" value="Ribonuclease Inhibitor"/>
    <property type="match status" value="2"/>
</dbReference>
<keyword evidence="5" id="KW-0325">Glycoprotein</keyword>
<feature type="region of interest" description="Disordered" evidence="7">
    <location>
        <begin position="642"/>
        <end position="678"/>
    </location>
</feature>
<reference evidence="10" key="1">
    <citation type="submission" date="2022-08" db="UniProtKB">
        <authorList>
            <consortium name="EnsemblMetazoa"/>
        </authorList>
    </citation>
    <scope>IDENTIFICATION</scope>
    <source>
        <strain evidence="10">Israel</strain>
    </source>
</reference>
<keyword evidence="2 9" id="KW-0732">Signal</keyword>
<feature type="transmembrane region" description="Helical" evidence="8">
    <location>
        <begin position="376"/>
        <end position="401"/>
    </location>
</feature>
<dbReference type="InterPro" id="IPR003599">
    <property type="entry name" value="Ig_sub"/>
</dbReference>
<dbReference type="Pfam" id="PF13855">
    <property type="entry name" value="LRR_8"/>
    <property type="match status" value="1"/>
</dbReference>
<feature type="region of interest" description="Disordered" evidence="7">
    <location>
        <begin position="831"/>
        <end position="856"/>
    </location>
</feature>
<keyword evidence="1" id="KW-0433">Leucine-rich repeat</keyword>
<dbReference type="GO" id="GO:0071944">
    <property type="term" value="C:cell periphery"/>
    <property type="evidence" value="ECO:0007669"/>
    <property type="project" value="UniProtKB-ARBA"/>
</dbReference>
<sequence>MDPAHLATPIVLIIILLGGTAGDCPHLCECKWKSGKESVSCINANLTFIPAKLDAGTQVLDLTGNEITSIERDAFSRVNLLNLQRLFVVKCRLKTLDKHAFRDIINLVELDMSHNALTSVPSHVFSGIPELRELKLNGNPIQRVAVDAFSSLKQLVRLELSDCRISNIDPKAFLSLESTLEWLHLDGNRLADVRSSTFTILLNLHGLELGRNSWNCSCSLRPLREWMLRQKVPSAVVPICRHPPRLTGKPWDRLDLDDFACTPNIVATRTSADATEGKNITMSCYVDGIPEPSVKWILRNRVLGNATGGLPLAPPTRRMYVLQGRKNVSNLTIMSTEIQDAGTYICMAENKAGRAEASVTLTVTRRPPENSLSGKILLASVVVAILFVITSLLLAVCLFAVRRSRKLKSWGHHSAGRRESYEKIEMKAKTSNLNNPSQHKSPRAGETLNMMAAKLTGAENGIAFVGTATAAAQRRHGDYRNVPSEDDGTGYEDNCDIPTRREMHAAPKWKIISQHDAPPLSAAFSAAGADDTDLHIPRIDCRNDGQFSGGATSTASGSASHMTPYGNVPAPGNSFKPTWSQHVMKKQQLFPDPQHRRSPSGAENVEIEVEKGYPDLLDITRSKSPSSSTNFCTLPRKRLSGNAKYFPRNSSTDSQSPLLPECPSRYGSETLDDAAMPGSRRLSAEYQQIGGRYPQQRSSSFLNLVSPGTAKQYPSLPTSPAKEATKRMLSPVATPLLDFSALPARSPLVQTPSSSSTAATSSAYDYHAAQLERFLEEYRNLQEQLCKMKETCETIRRKEMPPKAAAAKLADPLMYNAAVLHQNAPSNLLGEETSTKSILKNKSLLPGQPPEPPPYWLHRNALLKKLNDPNADQHLFKS</sequence>
<dbReference type="InterPro" id="IPR032675">
    <property type="entry name" value="LRR_dom_sf"/>
</dbReference>
<evidence type="ECO:0000256" key="4">
    <source>
        <dbReference type="ARBA" id="ARBA00023157"/>
    </source>
</evidence>
<evidence type="ECO:0000256" key="2">
    <source>
        <dbReference type="ARBA" id="ARBA00022729"/>
    </source>
</evidence>
<dbReference type="FunFam" id="3.80.10.10:FF:000082">
    <property type="entry name" value="Leucine-rich repeat-containing 24"/>
    <property type="match status" value="1"/>
</dbReference>
<accession>A0A1B0CZ98</accession>
<dbReference type="PANTHER" id="PTHR45842:SF12">
    <property type="entry name" value="KEKKON 5, ISOFORM A"/>
    <property type="match status" value="1"/>
</dbReference>
<dbReference type="SMART" id="SM00082">
    <property type="entry name" value="LRRCT"/>
    <property type="match status" value="1"/>
</dbReference>
<evidence type="ECO:0000313" key="10">
    <source>
        <dbReference type="EnsemblMetazoa" id="PPAI000420-PA"/>
    </source>
</evidence>
<dbReference type="InterPro" id="IPR000483">
    <property type="entry name" value="Cys-rich_flank_reg_C"/>
</dbReference>
<dbReference type="PROSITE" id="PS50835">
    <property type="entry name" value="IG_LIKE"/>
    <property type="match status" value="1"/>
</dbReference>
<dbReference type="FunFam" id="2.60.40.10:FF:000032">
    <property type="entry name" value="palladin isoform X1"/>
    <property type="match status" value="1"/>
</dbReference>
<dbReference type="InterPro" id="IPR013098">
    <property type="entry name" value="Ig_I-set"/>
</dbReference>
<dbReference type="InterPro" id="IPR003598">
    <property type="entry name" value="Ig_sub2"/>
</dbReference>
<dbReference type="Gene3D" id="2.60.40.10">
    <property type="entry name" value="Immunoglobulins"/>
    <property type="match status" value="1"/>
</dbReference>
<dbReference type="VEuPathDB" id="VectorBase:PPAPM1_003077"/>
<protein>
    <submittedName>
        <fullName evidence="10">Uncharacterized protein</fullName>
    </submittedName>
</protein>
<dbReference type="SUPFAM" id="SSF52058">
    <property type="entry name" value="L domain-like"/>
    <property type="match status" value="1"/>
</dbReference>
<evidence type="ECO:0000256" key="3">
    <source>
        <dbReference type="ARBA" id="ARBA00022737"/>
    </source>
</evidence>
<evidence type="ECO:0000256" key="9">
    <source>
        <dbReference type="SAM" id="SignalP"/>
    </source>
</evidence>
<evidence type="ECO:0000256" key="6">
    <source>
        <dbReference type="ARBA" id="ARBA00023319"/>
    </source>
</evidence>
<dbReference type="AlphaFoldDB" id="A0A1B0CZ98"/>
<feature type="compositionally biased region" description="Polar residues" evidence="7">
    <location>
        <begin position="648"/>
        <end position="657"/>
    </location>
</feature>
<dbReference type="SMART" id="SM00369">
    <property type="entry name" value="LRR_TYP"/>
    <property type="match status" value="6"/>
</dbReference>
<evidence type="ECO:0000256" key="8">
    <source>
        <dbReference type="SAM" id="Phobius"/>
    </source>
</evidence>
<dbReference type="InterPro" id="IPR036179">
    <property type="entry name" value="Ig-like_dom_sf"/>
</dbReference>
<keyword evidence="8" id="KW-0812">Transmembrane</keyword>
<evidence type="ECO:0000256" key="7">
    <source>
        <dbReference type="SAM" id="MobiDB-lite"/>
    </source>
</evidence>
<dbReference type="SMART" id="SM00408">
    <property type="entry name" value="IGc2"/>
    <property type="match status" value="1"/>
</dbReference>
<dbReference type="InterPro" id="IPR013783">
    <property type="entry name" value="Ig-like_fold"/>
</dbReference>
<dbReference type="InterPro" id="IPR007110">
    <property type="entry name" value="Ig-like_dom"/>
</dbReference>
<organism evidence="10 11">
    <name type="scientific">Phlebotomus papatasi</name>
    <name type="common">Sandfly</name>
    <dbReference type="NCBI Taxonomy" id="29031"/>
    <lineage>
        <taxon>Eukaryota</taxon>
        <taxon>Metazoa</taxon>
        <taxon>Ecdysozoa</taxon>
        <taxon>Arthropoda</taxon>
        <taxon>Hexapoda</taxon>
        <taxon>Insecta</taxon>
        <taxon>Pterygota</taxon>
        <taxon>Neoptera</taxon>
        <taxon>Endopterygota</taxon>
        <taxon>Diptera</taxon>
        <taxon>Nematocera</taxon>
        <taxon>Psychodoidea</taxon>
        <taxon>Psychodidae</taxon>
        <taxon>Phlebotomus</taxon>
        <taxon>Phlebotomus</taxon>
    </lineage>
</organism>
<dbReference type="Proteomes" id="UP000092462">
    <property type="component" value="Unassembled WGS sequence"/>
</dbReference>
<evidence type="ECO:0000313" key="11">
    <source>
        <dbReference type="Proteomes" id="UP000092462"/>
    </source>
</evidence>
<dbReference type="PANTHER" id="PTHR45842">
    <property type="entry name" value="SYNAPTIC ADHESION-LIKE MOLECULE SALM"/>
    <property type="match status" value="1"/>
</dbReference>
<proteinExistence type="predicted"/>